<keyword evidence="5" id="KW-1185">Reference proteome</keyword>
<name>A0A8J2KP17_9HEXA</name>
<evidence type="ECO:0000313" key="5">
    <source>
        <dbReference type="Proteomes" id="UP000708208"/>
    </source>
</evidence>
<protein>
    <submittedName>
        <fullName evidence="4">Uncharacterized protein</fullName>
    </submittedName>
</protein>
<dbReference type="PROSITE" id="PS00455">
    <property type="entry name" value="AMP_BINDING"/>
    <property type="match status" value="1"/>
</dbReference>
<dbReference type="AlphaFoldDB" id="A0A8J2KP17"/>
<sequence>MRNSQDLKKFLYAARSLVLRNHWRNISRGSTLSSDLKLPLCAPTLDKKYAERVAFTDYHGNNFTYQDLGRKILTVSKELNKVLNEKSRVSFLCPHDSTFPITLFGAWVAGHAGVPLSDKHPDNLLEYFVKASQSKVIVTVPEFADRLNAVAKNVGSELVVLDFEKLAADNLESAKDYLNPSLYNNGDALILFTSGTTGLPKGVLLTHNNLEAQVTNITDAWEITSKDTLLHTLPLHHTHGLIHALLSPMSVGGRVHMMQKFDGPRLWSELLSTEINRPNVLMGVPTVYSKLVEEYDKTFAGGPRSKIEFIKATCMQKMRLMLSGSAALPIPVLEKWEQITGHRLLERYGMTEIGMALTNPYRGERKPGFVGNPFQSVRLRVVDLKSRSDYEVIADGSFNKTEVFVDKKEKVVGDLLVKGPSVFKCYFNNPEATKKEFTEDGWFITGDTVEYVDGAYKILGRKSVDIIKSGGYKLSALEIETQLLGLKEVRDVSVMALPDPTWGQKVAAVIVWADKELSITEFRDVAKTRLASYAVPSAIKTVEELPRNHLGKVNKKELVKIFN</sequence>
<dbReference type="Proteomes" id="UP000708208">
    <property type="component" value="Unassembled WGS sequence"/>
</dbReference>
<evidence type="ECO:0000256" key="1">
    <source>
        <dbReference type="ARBA" id="ARBA00006432"/>
    </source>
</evidence>
<dbReference type="OrthoDB" id="2962993at2759"/>
<organism evidence="4 5">
    <name type="scientific">Allacma fusca</name>
    <dbReference type="NCBI Taxonomy" id="39272"/>
    <lineage>
        <taxon>Eukaryota</taxon>
        <taxon>Metazoa</taxon>
        <taxon>Ecdysozoa</taxon>
        <taxon>Arthropoda</taxon>
        <taxon>Hexapoda</taxon>
        <taxon>Collembola</taxon>
        <taxon>Symphypleona</taxon>
        <taxon>Sminthuridae</taxon>
        <taxon>Allacma</taxon>
    </lineage>
</organism>
<dbReference type="CDD" id="cd05941">
    <property type="entry name" value="MCS"/>
    <property type="match status" value="1"/>
</dbReference>
<dbReference type="EMBL" id="CAJVCH010385435">
    <property type="protein sequence ID" value="CAG7817041.1"/>
    <property type="molecule type" value="Genomic_DNA"/>
</dbReference>
<evidence type="ECO:0000259" key="3">
    <source>
        <dbReference type="Pfam" id="PF13193"/>
    </source>
</evidence>
<dbReference type="InterPro" id="IPR025110">
    <property type="entry name" value="AMP-bd_C"/>
</dbReference>
<dbReference type="Pfam" id="PF13193">
    <property type="entry name" value="AMP-binding_C"/>
    <property type="match status" value="1"/>
</dbReference>
<gene>
    <name evidence="4" type="ORF">AFUS01_LOCUS27629</name>
</gene>
<proteinExistence type="inferred from homology"/>
<dbReference type="PANTHER" id="PTHR43201">
    <property type="entry name" value="ACYL-COA SYNTHETASE"/>
    <property type="match status" value="1"/>
</dbReference>
<comment type="similarity">
    <text evidence="1">Belongs to the ATP-dependent AMP-binding enzyme family.</text>
</comment>
<reference evidence="4" key="1">
    <citation type="submission" date="2021-06" db="EMBL/GenBank/DDBJ databases">
        <authorList>
            <person name="Hodson N. C."/>
            <person name="Mongue J. A."/>
            <person name="Jaron S. K."/>
        </authorList>
    </citation>
    <scope>NUCLEOTIDE SEQUENCE</scope>
</reference>
<dbReference type="InterPro" id="IPR020845">
    <property type="entry name" value="AMP-binding_CS"/>
</dbReference>
<dbReference type="InterPro" id="IPR000873">
    <property type="entry name" value="AMP-dep_synth/lig_dom"/>
</dbReference>
<accession>A0A8J2KP17</accession>
<dbReference type="Pfam" id="PF00501">
    <property type="entry name" value="AMP-binding"/>
    <property type="match status" value="1"/>
</dbReference>
<dbReference type="GO" id="GO:0006631">
    <property type="term" value="P:fatty acid metabolic process"/>
    <property type="evidence" value="ECO:0007669"/>
    <property type="project" value="TreeGrafter"/>
</dbReference>
<evidence type="ECO:0000313" key="4">
    <source>
        <dbReference type="EMBL" id="CAG7817041.1"/>
    </source>
</evidence>
<feature type="domain" description="AMP-dependent synthetase/ligase" evidence="2">
    <location>
        <begin position="47"/>
        <end position="427"/>
    </location>
</feature>
<dbReference type="GO" id="GO:0031956">
    <property type="term" value="F:medium-chain fatty acid-CoA ligase activity"/>
    <property type="evidence" value="ECO:0007669"/>
    <property type="project" value="TreeGrafter"/>
</dbReference>
<comment type="caution">
    <text evidence="4">The sequence shown here is derived from an EMBL/GenBank/DDBJ whole genome shotgun (WGS) entry which is preliminary data.</text>
</comment>
<evidence type="ECO:0000259" key="2">
    <source>
        <dbReference type="Pfam" id="PF00501"/>
    </source>
</evidence>
<dbReference type="PANTHER" id="PTHR43201:SF8">
    <property type="entry name" value="ACYL-COA SYNTHETASE FAMILY MEMBER 3"/>
    <property type="match status" value="1"/>
</dbReference>
<feature type="domain" description="AMP-binding enzyme C-terminal" evidence="3">
    <location>
        <begin position="478"/>
        <end position="552"/>
    </location>
</feature>